<reference evidence="2 3" key="1">
    <citation type="submission" date="2024-07" db="EMBL/GenBank/DDBJ databases">
        <title>Section-level genome sequencing and comparative genomics of Aspergillus sections Usti and Cavernicolus.</title>
        <authorList>
            <consortium name="Lawrence Berkeley National Laboratory"/>
            <person name="Nybo J.L."/>
            <person name="Vesth T.C."/>
            <person name="Theobald S."/>
            <person name="Frisvad J.C."/>
            <person name="Larsen T.O."/>
            <person name="Kjaerboelling I."/>
            <person name="Rothschild-Mancinelli K."/>
            <person name="Lyhne E.K."/>
            <person name="Kogle M.E."/>
            <person name="Barry K."/>
            <person name="Clum A."/>
            <person name="Na H."/>
            <person name="Ledsgaard L."/>
            <person name="Lin J."/>
            <person name="Lipzen A."/>
            <person name="Kuo A."/>
            <person name="Riley R."/>
            <person name="Mondo S."/>
            <person name="Labutti K."/>
            <person name="Haridas S."/>
            <person name="Pangalinan J."/>
            <person name="Salamov A.A."/>
            <person name="Simmons B.A."/>
            <person name="Magnuson J.K."/>
            <person name="Chen J."/>
            <person name="Drula E."/>
            <person name="Henrissat B."/>
            <person name="Wiebenga A."/>
            <person name="Lubbers R.J."/>
            <person name="Gomes A.C."/>
            <person name="Makela M.R."/>
            <person name="Stajich J."/>
            <person name="Grigoriev I.V."/>
            <person name="Mortensen U.H."/>
            <person name="De Vries R.P."/>
            <person name="Baker S.E."/>
            <person name="Andersen M.R."/>
        </authorList>
    </citation>
    <scope>NUCLEOTIDE SEQUENCE [LARGE SCALE GENOMIC DNA]</scope>
    <source>
        <strain evidence="2 3">CBS 123904</strain>
    </source>
</reference>
<feature type="transmembrane region" description="Helical" evidence="1">
    <location>
        <begin position="77"/>
        <end position="97"/>
    </location>
</feature>
<proteinExistence type="predicted"/>
<evidence type="ECO:0000256" key="1">
    <source>
        <dbReference type="SAM" id="Phobius"/>
    </source>
</evidence>
<dbReference type="Proteomes" id="UP001610446">
    <property type="component" value="Unassembled WGS sequence"/>
</dbReference>
<organism evidence="2 3">
    <name type="scientific">Aspergillus pseudoustus</name>
    <dbReference type="NCBI Taxonomy" id="1810923"/>
    <lineage>
        <taxon>Eukaryota</taxon>
        <taxon>Fungi</taxon>
        <taxon>Dikarya</taxon>
        <taxon>Ascomycota</taxon>
        <taxon>Pezizomycotina</taxon>
        <taxon>Eurotiomycetes</taxon>
        <taxon>Eurotiomycetidae</taxon>
        <taxon>Eurotiales</taxon>
        <taxon>Aspergillaceae</taxon>
        <taxon>Aspergillus</taxon>
        <taxon>Aspergillus subgen. Nidulantes</taxon>
    </lineage>
</organism>
<protein>
    <submittedName>
        <fullName evidence="2">Uncharacterized protein</fullName>
    </submittedName>
</protein>
<keyword evidence="1" id="KW-1133">Transmembrane helix</keyword>
<sequence length="113" mass="12303">MQSTGGDLGYFPSCLGSLCSESPLYPGAPHDASCGETSALGPRRDVTLVGHLFPAIYRWLRVEQDSLRNLRDESSGYVGYGCLSLLLLLCRGAGGLYRVCRCSGRRRLQTSRT</sequence>
<keyword evidence="1" id="KW-0812">Transmembrane</keyword>
<keyword evidence="3" id="KW-1185">Reference proteome</keyword>
<name>A0ABR4KRM0_9EURO</name>
<evidence type="ECO:0000313" key="3">
    <source>
        <dbReference type="Proteomes" id="UP001610446"/>
    </source>
</evidence>
<accession>A0ABR4KRM0</accession>
<keyword evidence="1" id="KW-0472">Membrane</keyword>
<comment type="caution">
    <text evidence="2">The sequence shown here is derived from an EMBL/GenBank/DDBJ whole genome shotgun (WGS) entry which is preliminary data.</text>
</comment>
<dbReference type="EMBL" id="JBFXLU010000012">
    <property type="protein sequence ID" value="KAL2854932.1"/>
    <property type="molecule type" value="Genomic_DNA"/>
</dbReference>
<gene>
    <name evidence="2" type="ORF">BJY01DRAFT_18381</name>
</gene>
<evidence type="ECO:0000313" key="2">
    <source>
        <dbReference type="EMBL" id="KAL2854932.1"/>
    </source>
</evidence>